<name>A0A4Z0HUH4_MYCPR</name>
<accession>A0A4Z0HUH4</accession>
<evidence type="ECO:0000313" key="2">
    <source>
        <dbReference type="Proteomes" id="UP000297792"/>
    </source>
</evidence>
<dbReference type="Proteomes" id="UP000297792">
    <property type="component" value="Unassembled WGS sequence"/>
</dbReference>
<comment type="caution">
    <text evidence="1">The sequence shown here is derived from an EMBL/GenBank/DDBJ whole genome shotgun (WGS) entry which is preliminary data.</text>
</comment>
<gene>
    <name evidence="1" type="ORF">EJD98_09670</name>
</gene>
<protein>
    <submittedName>
        <fullName evidence="1">Uncharacterized protein</fullName>
    </submittedName>
</protein>
<dbReference type="RefSeq" id="WP_135359807.1">
    <property type="nucleotide sequence ID" value="NZ_RWJZ01000003.1"/>
</dbReference>
<dbReference type="AlphaFoldDB" id="A0A4Z0HUH4"/>
<dbReference type="EMBL" id="RWKA01000004">
    <property type="protein sequence ID" value="TGB44130.1"/>
    <property type="molecule type" value="Genomic_DNA"/>
</dbReference>
<reference evidence="1 2" key="1">
    <citation type="submission" date="2018-12" db="EMBL/GenBank/DDBJ databases">
        <title>Draft genome sequences of Mycolicibacterium peregrinum isolated from a pig with lymphadenitis and from soil on the same Japanese pig farm.</title>
        <authorList>
            <person name="Komatsu T."/>
            <person name="Ohya K."/>
            <person name="Sawai K."/>
            <person name="Odoi J.O."/>
            <person name="Otsu K."/>
            <person name="Ota A."/>
            <person name="Ito T."/>
            <person name="Kawai M."/>
            <person name="Maruyama F."/>
        </authorList>
    </citation>
    <scope>NUCLEOTIDE SEQUENCE [LARGE SCALE GENOMIC DNA]</scope>
    <source>
        <strain evidence="1 2">138</strain>
    </source>
</reference>
<proteinExistence type="predicted"/>
<organism evidence="1 2">
    <name type="scientific">Mycolicibacterium peregrinum</name>
    <name type="common">Mycobacterium peregrinum</name>
    <dbReference type="NCBI Taxonomy" id="43304"/>
    <lineage>
        <taxon>Bacteria</taxon>
        <taxon>Bacillati</taxon>
        <taxon>Actinomycetota</taxon>
        <taxon>Actinomycetes</taxon>
        <taxon>Mycobacteriales</taxon>
        <taxon>Mycobacteriaceae</taxon>
        <taxon>Mycolicibacterium</taxon>
    </lineage>
</organism>
<evidence type="ECO:0000313" key="1">
    <source>
        <dbReference type="EMBL" id="TGB44130.1"/>
    </source>
</evidence>
<keyword evidence="2" id="KW-1185">Reference proteome</keyword>
<sequence length="136" mass="14354">MAAFIGISPPPTALADAPLSGSFTVSTEPPSVWTILSSDCLPNCVARVSSTQQWHGYASLRDHTWTLSVYRGSWSRSAYPADPANCPYAGSDILISQTFQFDATSLNGAVTTVRGDQCSGGHTVSDSAPISLSRID</sequence>